<evidence type="ECO:0000313" key="2">
    <source>
        <dbReference type="Proteomes" id="UP000067711"/>
    </source>
</evidence>
<dbReference type="EMBL" id="CP013389">
    <property type="protein sequence ID" value="AOJ09659.1"/>
    <property type="molecule type" value="Genomic_DNA"/>
</dbReference>
<name>A0A1B4G157_9BURK</name>
<dbReference type="Proteomes" id="UP000067711">
    <property type="component" value="Chromosome 1"/>
</dbReference>
<dbReference type="Pfam" id="PF23140">
    <property type="entry name" value="Gp80"/>
    <property type="match status" value="1"/>
</dbReference>
<sequence length="139" mass="14737">MSAASDYTENNVINALLRGQAFPLPSKTYLSLHTQNPGETGGNEVSTTVWPAYTRKDAEVGTAIGTGWAPPNNGTTTNAKQVLYPSHNGTSAVTITHFAIYDALTGGNMLCYAALNTPRTLQPGDVFVFDVGSLTVQML</sequence>
<protein>
    <submittedName>
        <fullName evidence="1">Uncharacterized protein</fullName>
    </submittedName>
</protein>
<proteinExistence type="predicted"/>
<organism evidence="1 2">
    <name type="scientific">Burkholderia mayonis</name>
    <dbReference type="NCBI Taxonomy" id="1385591"/>
    <lineage>
        <taxon>Bacteria</taxon>
        <taxon>Pseudomonadati</taxon>
        <taxon>Pseudomonadota</taxon>
        <taxon>Betaproteobacteria</taxon>
        <taxon>Burkholderiales</taxon>
        <taxon>Burkholderiaceae</taxon>
        <taxon>Burkholderia</taxon>
        <taxon>pseudomallei group</taxon>
    </lineage>
</organism>
<gene>
    <name evidence="1" type="ORF">WS71_20330</name>
</gene>
<dbReference type="RefSeq" id="WP_066491665.1">
    <property type="nucleotide sequence ID" value="NZ_CP013389.1"/>
</dbReference>
<dbReference type="AlphaFoldDB" id="A0A1B4G157"/>
<reference evidence="1 2" key="1">
    <citation type="submission" date="2015-12" db="EMBL/GenBank/DDBJ databases">
        <title>Diversity of Burkholderia near neighbor genomes.</title>
        <authorList>
            <person name="Sahl J."/>
            <person name="Wagner D."/>
            <person name="Keim P."/>
        </authorList>
    </citation>
    <scope>NUCLEOTIDE SEQUENCE [LARGE SCALE GENOMIC DNA]</scope>
    <source>
        <strain evidence="1 2">BDU8</strain>
    </source>
</reference>
<dbReference type="InterPro" id="IPR056908">
    <property type="entry name" value="Gp80-like"/>
</dbReference>
<evidence type="ECO:0000313" key="1">
    <source>
        <dbReference type="EMBL" id="AOJ09659.1"/>
    </source>
</evidence>
<accession>A0A1B4G157</accession>